<name>A0A290Z3D1_9PSEU</name>
<dbReference type="KEGG" id="apre:CNX65_09480"/>
<sequence>MASIGEVADRLALVLELVGRCRDALAAARALVEEARAGLAGALEGAAGLEGDAARAVDALAGVADGVRDELRPLLDGIAARLEAVRAALLGEGGGAGDDEPAAVPWERVERLRRELPPPVAPGAGQKTHGRWIGPDGQARPIVSGHDSKSALVNPALREKGMPGFTRRHGDVEMKLAAHMAANGVRHATVIINHTPCRGLLRCDTLVPILLPEGSTLTVHGVNQKGIRIRIRYTGGARPWWT</sequence>
<evidence type="ECO:0008006" key="3">
    <source>
        <dbReference type="Google" id="ProtNLM"/>
    </source>
</evidence>
<dbReference type="RefSeq" id="WP_096492435.1">
    <property type="nucleotide sequence ID" value="NZ_CP023445.1"/>
</dbReference>
<evidence type="ECO:0000313" key="1">
    <source>
        <dbReference type="EMBL" id="ATE53494.1"/>
    </source>
</evidence>
<dbReference type="Proteomes" id="UP000218505">
    <property type="component" value="Chromosome"/>
</dbReference>
<gene>
    <name evidence="1" type="ORF">CNX65_09480</name>
</gene>
<reference evidence="1" key="1">
    <citation type="submission" date="2017-09" db="EMBL/GenBank/DDBJ databases">
        <title>Complete Genome Sequence of ansamitocin-producing Bacterium Actinosynnema pretiosum X47.</title>
        <authorList>
            <person name="Cao G."/>
            <person name="Zong G."/>
            <person name="Zhong C."/>
            <person name="Fu J."/>
        </authorList>
    </citation>
    <scope>NUCLEOTIDE SEQUENCE [LARGE SCALE GENOMIC DNA]</scope>
    <source>
        <strain evidence="1">X47</strain>
    </source>
</reference>
<protein>
    <recommendedName>
        <fullName evidence="3">SCP1.201-like deaminase</fullName>
    </recommendedName>
</protein>
<keyword evidence="2" id="KW-1185">Reference proteome</keyword>
<dbReference type="AlphaFoldDB" id="A0A290Z3D1"/>
<proteinExistence type="predicted"/>
<evidence type="ECO:0000313" key="2">
    <source>
        <dbReference type="Proteomes" id="UP000218505"/>
    </source>
</evidence>
<dbReference type="InterPro" id="IPR032724">
    <property type="entry name" value="SCP1.201-like"/>
</dbReference>
<organism evidence="1 2">
    <name type="scientific">Actinosynnema pretiosum</name>
    <dbReference type="NCBI Taxonomy" id="42197"/>
    <lineage>
        <taxon>Bacteria</taxon>
        <taxon>Bacillati</taxon>
        <taxon>Actinomycetota</taxon>
        <taxon>Actinomycetes</taxon>
        <taxon>Pseudonocardiales</taxon>
        <taxon>Pseudonocardiaceae</taxon>
        <taxon>Actinosynnema</taxon>
    </lineage>
</organism>
<accession>A0A290Z3D1</accession>
<dbReference type="EMBL" id="CP023445">
    <property type="protein sequence ID" value="ATE53494.1"/>
    <property type="molecule type" value="Genomic_DNA"/>
</dbReference>
<dbReference type="Pfam" id="PF14428">
    <property type="entry name" value="DddA-like"/>
    <property type="match status" value="1"/>
</dbReference>